<protein>
    <submittedName>
        <fullName evidence="1">Uncharacterized protein</fullName>
    </submittedName>
</protein>
<dbReference type="EMBL" id="CM045867">
    <property type="protein sequence ID" value="KAI7959103.1"/>
    <property type="molecule type" value="Genomic_DNA"/>
</dbReference>
<reference evidence="1 2" key="3">
    <citation type="journal article" date="2022" name="Microbiol. Spectr.">
        <title>Folding features and dynamics of 3D genome architecture in plant fungal pathogens.</title>
        <authorList>
            <person name="Xia C."/>
        </authorList>
    </citation>
    <scope>NUCLEOTIDE SEQUENCE [LARGE SCALE GENOMIC DNA]</scope>
    <source>
        <strain evidence="1 2">93-210</strain>
    </source>
</reference>
<comment type="caution">
    <text evidence="1">The sequence shown here is derived from an EMBL/GenBank/DDBJ whole genome shotgun (WGS) entry which is preliminary data.</text>
</comment>
<evidence type="ECO:0000313" key="2">
    <source>
        <dbReference type="Proteomes" id="UP001060170"/>
    </source>
</evidence>
<reference evidence="2" key="2">
    <citation type="journal article" date="2018" name="Mol. Plant Microbe Interact.">
        <title>Genome sequence resources for the wheat stripe rust pathogen (Puccinia striiformis f. sp. tritici) and the barley stripe rust pathogen (Puccinia striiformis f. sp. hordei).</title>
        <authorList>
            <person name="Xia C."/>
            <person name="Wang M."/>
            <person name="Yin C."/>
            <person name="Cornejo O.E."/>
            <person name="Hulbert S.H."/>
            <person name="Chen X."/>
        </authorList>
    </citation>
    <scope>NUCLEOTIDE SEQUENCE [LARGE SCALE GENOMIC DNA]</scope>
    <source>
        <strain evidence="2">93-210</strain>
    </source>
</reference>
<proteinExistence type="predicted"/>
<accession>A0ACC0ESN9</accession>
<sequence length="83" mass="8961">MEWAIVTNLEIRRPADTQGNGILENKPGLPDRVNQWDAHCNAIILEVEAPQHSAVLTSRTGMHGGVWGGLAVACTVRSNLSDT</sequence>
<name>A0ACC0ESN9_9BASI</name>
<dbReference type="Proteomes" id="UP001060170">
    <property type="component" value="Chromosome 3"/>
</dbReference>
<organism evidence="1 2">
    <name type="scientific">Puccinia striiformis f. sp. tritici</name>
    <dbReference type="NCBI Taxonomy" id="168172"/>
    <lineage>
        <taxon>Eukaryota</taxon>
        <taxon>Fungi</taxon>
        <taxon>Dikarya</taxon>
        <taxon>Basidiomycota</taxon>
        <taxon>Pucciniomycotina</taxon>
        <taxon>Pucciniomycetes</taxon>
        <taxon>Pucciniales</taxon>
        <taxon>Pucciniaceae</taxon>
        <taxon>Puccinia</taxon>
    </lineage>
</organism>
<keyword evidence="2" id="KW-1185">Reference proteome</keyword>
<evidence type="ECO:0000313" key="1">
    <source>
        <dbReference type="EMBL" id="KAI7959103.1"/>
    </source>
</evidence>
<reference evidence="2" key="1">
    <citation type="journal article" date="2018" name="BMC Genomics">
        <title>Genomic insights into host adaptation between the wheat stripe rust pathogen (Puccinia striiformis f. sp. tritici) and the barley stripe rust pathogen (Puccinia striiformis f. sp. hordei).</title>
        <authorList>
            <person name="Xia C."/>
            <person name="Wang M."/>
            <person name="Yin C."/>
            <person name="Cornejo O.E."/>
            <person name="Hulbert S.H."/>
            <person name="Chen X."/>
        </authorList>
    </citation>
    <scope>NUCLEOTIDE SEQUENCE [LARGE SCALE GENOMIC DNA]</scope>
    <source>
        <strain evidence="2">93-210</strain>
    </source>
</reference>
<gene>
    <name evidence="1" type="ORF">MJO28_002894</name>
</gene>